<dbReference type="EMBL" id="GBXM01071070">
    <property type="protein sequence ID" value="JAH37507.1"/>
    <property type="molecule type" value="Transcribed_RNA"/>
</dbReference>
<accession>A0A0E9S8G3</accession>
<dbReference type="AlphaFoldDB" id="A0A0E9S8G3"/>
<sequence length="18" mass="2051">MSPLSYPAQTQRSWSLKA</sequence>
<name>A0A0E9S8G3_ANGAN</name>
<reference evidence="1" key="1">
    <citation type="submission" date="2014-11" db="EMBL/GenBank/DDBJ databases">
        <authorList>
            <person name="Amaro Gonzalez C."/>
        </authorList>
    </citation>
    <scope>NUCLEOTIDE SEQUENCE</scope>
</reference>
<evidence type="ECO:0000313" key="1">
    <source>
        <dbReference type="EMBL" id="JAH37507.1"/>
    </source>
</evidence>
<protein>
    <submittedName>
        <fullName evidence="1">Uncharacterized protein</fullName>
    </submittedName>
</protein>
<organism evidence="1">
    <name type="scientific">Anguilla anguilla</name>
    <name type="common">European freshwater eel</name>
    <name type="synonym">Muraena anguilla</name>
    <dbReference type="NCBI Taxonomy" id="7936"/>
    <lineage>
        <taxon>Eukaryota</taxon>
        <taxon>Metazoa</taxon>
        <taxon>Chordata</taxon>
        <taxon>Craniata</taxon>
        <taxon>Vertebrata</taxon>
        <taxon>Euteleostomi</taxon>
        <taxon>Actinopterygii</taxon>
        <taxon>Neopterygii</taxon>
        <taxon>Teleostei</taxon>
        <taxon>Anguilliformes</taxon>
        <taxon>Anguillidae</taxon>
        <taxon>Anguilla</taxon>
    </lineage>
</organism>
<proteinExistence type="predicted"/>
<reference evidence="1" key="2">
    <citation type="journal article" date="2015" name="Fish Shellfish Immunol.">
        <title>Early steps in the European eel (Anguilla anguilla)-Vibrio vulnificus interaction in the gills: Role of the RtxA13 toxin.</title>
        <authorList>
            <person name="Callol A."/>
            <person name="Pajuelo D."/>
            <person name="Ebbesson L."/>
            <person name="Teles M."/>
            <person name="MacKenzie S."/>
            <person name="Amaro C."/>
        </authorList>
    </citation>
    <scope>NUCLEOTIDE SEQUENCE</scope>
</reference>